<reference evidence="3" key="1">
    <citation type="submission" date="2020-06" db="EMBL/GenBank/DDBJ databases">
        <authorList>
            <consortium name="Plant Systems Biology data submission"/>
        </authorList>
    </citation>
    <scope>NUCLEOTIDE SEQUENCE</scope>
    <source>
        <strain evidence="3">D6</strain>
    </source>
</reference>
<evidence type="ECO:0000313" key="3">
    <source>
        <dbReference type="EMBL" id="CAB9515711.1"/>
    </source>
</evidence>
<dbReference type="AlphaFoldDB" id="A0A9N8HJ07"/>
<organism evidence="3 4">
    <name type="scientific">Seminavis robusta</name>
    <dbReference type="NCBI Taxonomy" id="568900"/>
    <lineage>
        <taxon>Eukaryota</taxon>
        <taxon>Sar</taxon>
        <taxon>Stramenopiles</taxon>
        <taxon>Ochrophyta</taxon>
        <taxon>Bacillariophyta</taxon>
        <taxon>Bacillariophyceae</taxon>
        <taxon>Bacillariophycidae</taxon>
        <taxon>Naviculales</taxon>
        <taxon>Naviculaceae</taxon>
        <taxon>Seminavis</taxon>
    </lineage>
</organism>
<dbReference type="OrthoDB" id="10674341at2759"/>
<feature type="compositionally biased region" description="Basic residues" evidence="1">
    <location>
        <begin position="372"/>
        <end position="383"/>
    </location>
</feature>
<dbReference type="EMBL" id="CAICTM010000732">
    <property type="protein sequence ID" value="CAB9515711.1"/>
    <property type="molecule type" value="Genomic_DNA"/>
</dbReference>
<feature type="compositionally biased region" description="Basic and acidic residues" evidence="1">
    <location>
        <begin position="112"/>
        <end position="128"/>
    </location>
</feature>
<proteinExistence type="predicted"/>
<evidence type="ECO:0000256" key="1">
    <source>
        <dbReference type="SAM" id="MobiDB-lite"/>
    </source>
</evidence>
<evidence type="ECO:0000256" key="2">
    <source>
        <dbReference type="SAM" id="SignalP"/>
    </source>
</evidence>
<gene>
    <name evidence="3" type="ORF">SEMRO_733_G194580.1</name>
</gene>
<feature type="region of interest" description="Disordered" evidence="1">
    <location>
        <begin position="54"/>
        <end position="75"/>
    </location>
</feature>
<sequence>MTRLLVHLVRVLVATATGVSAFVPQQQASSSARKQWSNNITPLNARPRYYQEDEADLPPWVRDRQREEKDPAWPPEYSDEVYYNYEPEPQYYHQGQFNSVVEEWEDEFLEAPPRESLPRSRRREDTGRDTGSIVPQTEYLSKQEEEDLEEEEETTITKTTDTERVLAAGVGTGVLGMLVGGPIGAVVLGFSSAFAAENCKENTIVGDSARAIGDVAIAATKKGVEINQKHNVVDKTIVAAEDAWEKAKELDREHKIVQKAKDVAIYGGTATVDFVRKHNLVEKGVKGIGQGIGWVTERVVAGSLDGETSSDTPPNKHNSKRRRRMKDASPGPPPALEGSHRTRDSFPPQQRRQQRQEQQRYMYEDDAPPPPQRRRRQQPRPNRRRPENLMPTTPYDN</sequence>
<feature type="compositionally biased region" description="Polar residues" evidence="1">
    <location>
        <begin position="306"/>
        <end position="316"/>
    </location>
</feature>
<evidence type="ECO:0000313" key="4">
    <source>
        <dbReference type="Proteomes" id="UP001153069"/>
    </source>
</evidence>
<feature type="region of interest" description="Disordered" evidence="1">
    <location>
        <begin position="303"/>
        <end position="397"/>
    </location>
</feature>
<feature type="region of interest" description="Disordered" evidence="1">
    <location>
        <begin position="109"/>
        <end position="157"/>
    </location>
</feature>
<keyword evidence="2" id="KW-0732">Signal</keyword>
<feature type="compositionally biased region" description="Acidic residues" evidence="1">
    <location>
        <begin position="144"/>
        <end position="154"/>
    </location>
</feature>
<dbReference type="Proteomes" id="UP001153069">
    <property type="component" value="Unassembled WGS sequence"/>
</dbReference>
<feature type="chain" id="PRO_5040415849" evidence="2">
    <location>
        <begin position="22"/>
        <end position="397"/>
    </location>
</feature>
<comment type="caution">
    <text evidence="3">The sequence shown here is derived from an EMBL/GenBank/DDBJ whole genome shotgun (WGS) entry which is preliminary data.</text>
</comment>
<name>A0A9N8HJ07_9STRA</name>
<keyword evidence="4" id="KW-1185">Reference proteome</keyword>
<feature type="signal peptide" evidence="2">
    <location>
        <begin position="1"/>
        <end position="21"/>
    </location>
</feature>
<feature type="compositionally biased region" description="Basic and acidic residues" evidence="1">
    <location>
        <begin position="61"/>
        <end position="71"/>
    </location>
</feature>
<protein>
    <submittedName>
        <fullName evidence="3">Uncharacterized protein</fullName>
    </submittedName>
</protein>
<accession>A0A9N8HJ07</accession>